<name>A0ABT4GV86_PAEAL</name>
<dbReference type="Proteomes" id="UP001527181">
    <property type="component" value="Unassembled WGS sequence"/>
</dbReference>
<proteinExistence type="predicted"/>
<comment type="caution">
    <text evidence="2">The sequence shown here is derived from an EMBL/GenBank/DDBJ whole genome shotgun (WGS) entry which is preliminary data.</text>
</comment>
<evidence type="ECO:0000313" key="2">
    <source>
        <dbReference type="EMBL" id="MCY9760612.1"/>
    </source>
</evidence>
<gene>
    <name evidence="2" type="ORF">M5X12_08485</name>
</gene>
<protein>
    <recommendedName>
        <fullName evidence="4">DUF5590 domain-containing protein</fullName>
    </recommendedName>
</protein>
<keyword evidence="1" id="KW-0472">Membrane</keyword>
<evidence type="ECO:0008006" key="4">
    <source>
        <dbReference type="Google" id="ProtNLM"/>
    </source>
</evidence>
<dbReference type="RefSeq" id="WP_268598703.1">
    <property type="nucleotide sequence ID" value="NZ_JAMDNP010000015.1"/>
</dbReference>
<evidence type="ECO:0000313" key="3">
    <source>
        <dbReference type="Proteomes" id="UP001527181"/>
    </source>
</evidence>
<keyword evidence="3" id="KW-1185">Reference proteome</keyword>
<reference evidence="2 3" key="1">
    <citation type="submission" date="2022-05" db="EMBL/GenBank/DDBJ databases">
        <title>Genome Sequencing of Bee-Associated Microbes.</title>
        <authorList>
            <person name="Dunlap C."/>
        </authorList>
    </citation>
    <scope>NUCLEOTIDE SEQUENCE [LARGE SCALE GENOMIC DNA]</scope>
    <source>
        <strain evidence="2 3">NRRL B-04010</strain>
    </source>
</reference>
<accession>A0ABT4GV86</accession>
<keyword evidence="1" id="KW-1133">Transmembrane helix</keyword>
<dbReference type="EMBL" id="JAMDNP010000015">
    <property type="protein sequence ID" value="MCY9760612.1"/>
    <property type="molecule type" value="Genomic_DNA"/>
</dbReference>
<feature type="transmembrane region" description="Helical" evidence="1">
    <location>
        <begin position="6"/>
        <end position="28"/>
    </location>
</feature>
<organism evidence="2 3">
    <name type="scientific">Paenibacillus alvei</name>
    <name type="common">Bacillus alvei</name>
    <dbReference type="NCBI Taxonomy" id="44250"/>
    <lineage>
        <taxon>Bacteria</taxon>
        <taxon>Bacillati</taxon>
        <taxon>Bacillota</taxon>
        <taxon>Bacilli</taxon>
        <taxon>Bacillales</taxon>
        <taxon>Paenibacillaceae</taxon>
        <taxon>Paenibacillus</taxon>
    </lineage>
</organism>
<keyword evidence="1" id="KW-0812">Transmembrane</keyword>
<evidence type="ECO:0000256" key="1">
    <source>
        <dbReference type="SAM" id="Phobius"/>
    </source>
</evidence>
<sequence>MPQIAGWLKWTISILLTIAAISAGMMLWNKAMIIRDEADDQVKRQSKAITETQYSAFDNTLVSGSQILTAYRRYENKDVFSLYIQIQKSGTVQNFGMQPKGSNLSPCRNFDFNSGKLSNGQSTCNVSEEQVTNVNDVHYIPPQARFRSLIIRDENDRISGLFFKSQ</sequence>